<accession>A0ACB9SJX3</accession>
<sequence>MPASIGVNLRVTGHCRQGGRKYMEDFFSVAYQQTEDERDLEYAFFGIYDGHGGAEAAAFAKERLMETIVRHKFFWSDNDEDVLRAIKLGYIATHYAMWKEQEKWPKTASGLPSTAGTTASIAFIRKGKIYVGHVGDSAIVLGYQEPGCPTWKAKPLTRDHKPESASEMSRIEQCGGKVVSKSGVPRVVWNRPRIGHKGPVRRSTPIDEIPFLAVARSLGDLWSYNSELDEFVVSPDPDCSVIPIDTTAFRCLIFGTDGLYNMLSPQMAVHIVQQAEKHNEEAALCDALSKIWINPSKCLVERALKLWSTTKMRADNTSVVTLMLDPPGPPRAQVLRNRKKAYPDSGLQIMTRYQNESQNQLKENSESPEKPTNTIPEHNPQILKPITSYRTSLPLSEDTTKDLDEASSSLSTENHNKKTYVLKPRASLTFDPNSASTWGPHPSKPVESIENTAEKSTDLKDKEMVEDLNESKEERCSNCKKVSADDVSISSSEASSSDTSKLNNSEENIQINEISSSSNELEDEEIARLKPENFNKGNFRRCKSRSSLRKVVKKPDKLEAGGSHGRKRCLSEPSESNIIKKARMCTPNADLEQMRHNLRIRKVNTVENVVKKNEEMVNQVDSTNKEVKKRRGKTANRNSIDVDITKARQTRFSSKNNIRKSQRLKSKSNLSKLVDKIKNKANKMKKVNKKILLVRKKANTTAKQRNLRKPNSNSNNHHQRREAVTSSNKSPSSILKSASLSNCKVKDKILKRPTVKQVKQVCVTSSSIKKPKSERTFKMGYVGKLRQNTTARRNQKK</sequence>
<organism evidence="1 2">
    <name type="scientific">Holotrichia oblita</name>
    <name type="common">Chafer beetle</name>
    <dbReference type="NCBI Taxonomy" id="644536"/>
    <lineage>
        <taxon>Eukaryota</taxon>
        <taxon>Metazoa</taxon>
        <taxon>Ecdysozoa</taxon>
        <taxon>Arthropoda</taxon>
        <taxon>Hexapoda</taxon>
        <taxon>Insecta</taxon>
        <taxon>Pterygota</taxon>
        <taxon>Neoptera</taxon>
        <taxon>Endopterygota</taxon>
        <taxon>Coleoptera</taxon>
        <taxon>Polyphaga</taxon>
        <taxon>Scarabaeiformia</taxon>
        <taxon>Scarabaeidae</taxon>
        <taxon>Melolonthinae</taxon>
        <taxon>Holotrichia</taxon>
    </lineage>
</organism>
<protein>
    <submittedName>
        <fullName evidence="1">Alphabet isoform e-related</fullName>
    </submittedName>
</protein>
<name>A0ACB9SJX3_HOLOL</name>
<comment type="caution">
    <text evidence="1">The sequence shown here is derived from an EMBL/GenBank/DDBJ whole genome shotgun (WGS) entry which is preliminary data.</text>
</comment>
<reference evidence="1" key="1">
    <citation type="submission" date="2022-04" db="EMBL/GenBank/DDBJ databases">
        <title>Chromosome-scale genome assembly of Holotrichia oblita Faldermann.</title>
        <authorList>
            <person name="Rongchong L."/>
        </authorList>
    </citation>
    <scope>NUCLEOTIDE SEQUENCE</scope>
    <source>
        <strain evidence="1">81SQS9</strain>
    </source>
</reference>
<evidence type="ECO:0000313" key="2">
    <source>
        <dbReference type="Proteomes" id="UP001056778"/>
    </source>
</evidence>
<keyword evidence="2" id="KW-1185">Reference proteome</keyword>
<dbReference type="Proteomes" id="UP001056778">
    <property type="component" value="Chromosome 9"/>
</dbReference>
<evidence type="ECO:0000313" key="1">
    <source>
        <dbReference type="EMBL" id="KAI4455103.1"/>
    </source>
</evidence>
<proteinExistence type="predicted"/>
<dbReference type="EMBL" id="CM043023">
    <property type="protein sequence ID" value="KAI4455103.1"/>
    <property type="molecule type" value="Genomic_DNA"/>
</dbReference>
<gene>
    <name evidence="1" type="ORF">MML48_9g00003630</name>
</gene>